<dbReference type="InterPro" id="IPR000719">
    <property type="entry name" value="Prot_kinase_dom"/>
</dbReference>
<dbReference type="EMBL" id="KL197741">
    <property type="protein sequence ID" value="KDQ52287.1"/>
    <property type="molecule type" value="Genomic_DNA"/>
</dbReference>
<dbReference type="PROSITE" id="PS00109">
    <property type="entry name" value="PROTEIN_KINASE_TYR"/>
    <property type="match status" value="1"/>
</dbReference>
<feature type="non-terminal residue" evidence="2">
    <location>
        <position position="220"/>
    </location>
</feature>
<dbReference type="InterPro" id="IPR011009">
    <property type="entry name" value="Kinase-like_dom_sf"/>
</dbReference>
<dbReference type="STRING" id="933084.A0A067PM60"/>
<dbReference type="AlphaFoldDB" id="A0A067PM60"/>
<dbReference type="Pfam" id="PF07714">
    <property type="entry name" value="PK_Tyr_Ser-Thr"/>
    <property type="match status" value="1"/>
</dbReference>
<dbReference type="Proteomes" id="UP000027265">
    <property type="component" value="Unassembled WGS sequence"/>
</dbReference>
<dbReference type="GO" id="GO:0005524">
    <property type="term" value="F:ATP binding"/>
    <property type="evidence" value="ECO:0007669"/>
    <property type="project" value="InterPro"/>
</dbReference>
<evidence type="ECO:0000313" key="3">
    <source>
        <dbReference type="Proteomes" id="UP000027265"/>
    </source>
</evidence>
<dbReference type="SUPFAM" id="SSF56112">
    <property type="entry name" value="Protein kinase-like (PK-like)"/>
    <property type="match status" value="1"/>
</dbReference>
<dbReference type="InParanoid" id="A0A067PM60"/>
<dbReference type="Gene3D" id="1.10.510.10">
    <property type="entry name" value="Transferase(Phosphotransferase) domain 1"/>
    <property type="match status" value="1"/>
</dbReference>
<feature type="domain" description="Protein kinase" evidence="1">
    <location>
        <begin position="1"/>
        <end position="220"/>
    </location>
</feature>
<reference evidence="3" key="1">
    <citation type="journal article" date="2014" name="Proc. Natl. Acad. Sci. U.S.A.">
        <title>Extensive sampling of basidiomycete genomes demonstrates inadequacy of the white-rot/brown-rot paradigm for wood decay fungi.</title>
        <authorList>
            <person name="Riley R."/>
            <person name="Salamov A.A."/>
            <person name="Brown D.W."/>
            <person name="Nagy L.G."/>
            <person name="Floudas D."/>
            <person name="Held B.W."/>
            <person name="Levasseur A."/>
            <person name="Lombard V."/>
            <person name="Morin E."/>
            <person name="Otillar R."/>
            <person name="Lindquist E.A."/>
            <person name="Sun H."/>
            <person name="LaButti K.M."/>
            <person name="Schmutz J."/>
            <person name="Jabbour D."/>
            <person name="Luo H."/>
            <person name="Baker S.E."/>
            <person name="Pisabarro A.G."/>
            <person name="Walton J.D."/>
            <person name="Blanchette R.A."/>
            <person name="Henrissat B."/>
            <person name="Martin F."/>
            <person name="Cullen D."/>
            <person name="Hibbett D.S."/>
            <person name="Grigoriev I.V."/>
        </authorList>
    </citation>
    <scope>NUCLEOTIDE SEQUENCE [LARGE SCALE GENOMIC DNA]</scope>
    <source>
        <strain evidence="3">MUCL 33604</strain>
    </source>
</reference>
<dbReference type="PANTHER" id="PTHR44329:SF246">
    <property type="entry name" value="SERINE_THREONINE-PROTEIN KINASE TNNI3K"/>
    <property type="match status" value="1"/>
</dbReference>
<sequence>NREVVVWCGLWHKYVLQCFRVNIELFGPSRMCMVSPFMENGTILEYIIHSKLSHLEITHLLLQVAEGLEYLHDENIVHGDLRGANILVDHLGHPQLADFGLAVFAEATRGVFTTARSSGTMRWMAPELLSPQRFGMDDYRRTCASDVFAYGHVCFEQYQLHTGSAPFHEITNDAAVLLTILDGKYPSLPAGTVIPDGVLALARQCWSWEPRSRPIVQELV</sequence>
<dbReference type="PIRSF" id="PIRSF000654">
    <property type="entry name" value="Integrin-linked_kinase"/>
    <property type="match status" value="1"/>
</dbReference>
<dbReference type="OrthoDB" id="346907at2759"/>
<dbReference type="PROSITE" id="PS50011">
    <property type="entry name" value="PROTEIN_KINASE_DOM"/>
    <property type="match status" value="1"/>
</dbReference>
<protein>
    <recommendedName>
        <fullName evidence="1">Protein kinase domain-containing protein</fullName>
    </recommendedName>
</protein>
<feature type="non-terminal residue" evidence="2">
    <location>
        <position position="1"/>
    </location>
</feature>
<dbReference type="GO" id="GO:0004674">
    <property type="term" value="F:protein serine/threonine kinase activity"/>
    <property type="evidence" value="ECO:0007669"/>
    <property type="project" value="TreeGrafter"/>
</dbReference>
<keyword evidence="3" id="KW-1185">Reference proteome</keyword>
<dbReference type="PRINTS" id="PR00109">
    <property type="entry name" value="TYRKINASE"/>
</dbReference>
<dbReference type="InterPro" id="IPR051681">
    <property type="entry name" value="Ser/Thr_Kinases-Pseudokinases"/>
</dbReference>
<organism evidence="2 3">
    <name type="scientific">Jaapia argillacea MUCL 33604</name>
    <dbReference type="NCBI Taxonomy" id="933084"/>
    <lineage>
        <taxon>Eukaryota</taxon>
        <taxon>Fungi</taxon>
        <taxon>Dikarya</taxon>
        <taxon>Basidiomycota</taxon>
        <taxon>Agaricomycotina</taxon>
        <taxon>Agaricomycetes</taxon>
        <taxon>Agaricomycetidae</taxon>
        <taxon>Jaapiales</taxon>
        <taxon>Jaapiaceae</taxon>
        <taxon>Jaapia</taxon>
    </lineage>
</organism>
<gene>
    <name evidence="2" type="ORF">JAAARDRAFT_113147</name>
</gene>
<name>A0A067PM60_9AGAM</name>
<evidence type="ECO:0000259" key="1">
    <source>
        <dbReference type="PROSITE" id="PS50011"/>
    </source>
</evidence>
<dbReference type="PANTHER" id="PTHR44329">
    <property type="entry name" value="SERINE/THREONINE-PROTEIN KINASE TNNI3K-RELATED"/>
    <property type="match status" value="1"/>
</dbReference>
<proteinExistence type="predicted"/>
<accession>A0A067PM60</accession>
<dbReference type="HOGENOM" id="CLU_000288_7_18_1"/>
<dbReference type="InterPro" id="IPR001245">
    <property type="entry name" value="Ser-Thr/Tyr_kinase_cat_dom"/>
</dbReference>
<dbReference type="InterPro" id="IPR008266">
    <property type="entry name" value="Tyr_kinase_AS"/>
</dbReference>
<evidence type="ECO:0000313" key="2">
    <source>
        <dbReference type="EMBL" id="KDQ52287.1"/>
    </source>
</evidence>